<evidence type="ECO:0000313" key="12">
    <source>
        <dbReference type="Proteomes" id="UP000663832"/>
    </source>
</evidence>
<name>A0A818LTK4_9BILA</name>
<reference evidence="9" key="1">
    <citation type="submission" date="2021-02" db="EMBL/GenBank/DDBJ databases">
        <authorList>
            <person name="Nowell W R."/>
        </authorList>
    </citation>
    <scope>NUCLEOTIDE SEQUENCE</scope>
</reference>
<dbReference type="EMBL" id="CAJNOM010000055">
    <property type="protein sequence ID" value="CAF0935631.1"/>
    <property type="molecule type" value="Genomic_DNA"/>
</dbReference>
<dbReference type="Proteomes" id="UP000663877">
    <property type="component" value="Unassembled WGS sequence"/>
</dbReference>
<dbReference type="InterPro" id="IPR000195">
    <property type="entry name" value="Rab-GAP-TBC_dom"/>
</dbReference>
<evidence type="ECO:0000313" key="8">
    <source>
        <dbReference type="EMBL" id="CAF0935631.1"/>
    </source>
</evidence>
<dbReference type="Proteomes" id="UP000663881">
    <property type="component" value="Unassembled WGS sequence"/>
</dbReference>
<keyword evidence="1" id="KW-0343">GTPase activation</keyword>
<dbReference type="EMBL" id="CAJNOM010000050">
    <property type="protein sequence ID" value="CAF0921595.1"/>
    <property type="molecule type" value="Genomic_DNA"/>
</dbReference>
<dbReference type="Proteomes" id="UP000663860">
    <property type="component" value="Unassembled WGS sequence"/>
</dbReference>
<dbReference type="EMBL" id="CAJNOE010000064">
    <property type="protein sequence ID" value="CAF0843248.1"/>
    <property type="molecule type" value="Genomic_DNA"/>
</dbReference>
<dbReference type="Proteomes" id="UP000663868">
    <property type="component" value="Unassembled WGS sequence"/>
</dbReference>
<sequence>MNNNIEDQRWKLLDNERFQSFFDSDGRLVKEHEFRKAVFKGGISNDLRPQAWKYLFGFYPPLLSRIEQETIDVERKLRYEFMCERCQKEMPEELRAQLSHLSSNKSKEPLSPSKMFFSVQQRIEAYRPKLDWNDMDHHIRLIAKDLHRTDFISSRKKPDDYNYGPLTRLLVAFASYNPTIGYSQGMNDMAHCFLHVFSYNEHEAYFCFAYYITQSGEHFTEKGIAFKIKQLPKLVEIVDQLLYDRIVSLNVELWTFCHRWLFLCFRREFAEEEDTLICFEVVCSHFLEENSLAAERLLHDIQLKRAEQKGISSYSSISIETNSKLNKELGCSFDLFVCVAMISLFRSCLFDAHDELEALEAIQQRQKTLDVRQVLSLAEQLFKIYYQQMASMLSPSSSTESSSYDIID</sequence>
<organism evidence="9 13">
    <name type="scientific">Adineta steineri</name>
    <dbReference type="NCBI Taxonomy" id="433720"/>
    <lineage>
        <taxon>Eukaryota</taxon>
        <taxon>Metazoa</taxon>
        <taxon>Spiralia</taxon>
        <taxon>Gnathifera</taxon>
        <taxon>Rotifera</taxon>
        <taxon>Eurotatoria</taxon>
        <taxon>Bdelloidea</taxon>
        <taxon>Adinetida</taxon>
        <taxon>Adinetidae</taxon>
        <taxon>Adineta</taxon>
    </lineage>
</organism>
<dbReference type="EMBL" id="CAJNON010000035">
    <property type="protein sequence ID" value="CAF0835528.1"/>
    <property type="molecule type" value="Genomic_DNA"/>
</dbReference>
<dbReference type="OrthoDB" id="10264062at2759"/>
<dbReference type="EMBL" id="CAJNOG010000044">
    <property type="protein sequence ID" value="CAF0831455.1"/>
    <property type="molecule type" value="Genomic_DNA"/>
</dbReference>
<evidence type="ECO:0000259" key="2">
    <source>
        <dbReference type="PROSITE" id="PS50086"/>
    </source>
</evidence>
<dbReference type="Proteomes" id="UP000663832">
    <property type="component" value="Unassembled WGS sequence"/>
</dbReference>
<evidence type="ECO:0000313" key="13">
    <source>
        <dbReference type="Proteomes" id="UP000663881"/>
    </source>
</evidence>
<accession>A0A818LTK4</accession>
<evidence type="ECO:0000256" key="1">
    <source>
        <dbReference type="ARBA" id="ARBA00022468"/>
    </source>
</evidence>
<comment type="caution">
    <text evidence="9">The sequence shown here is derived from an EMBL/GenBank/DDBJ whole genome shotgun (WGS) entry which is preliminary data.</text>
</comment>
<dbReference type="GO" id="GO:0005096">
    <property type="term" value="F:GTPase activator activity"/>
    <property type="evidence" value="ECO:0007669"/>
    <property type="project" value="UniProtKB-KW"/>
</dbReference>
<dbReference type="Proteomes" id="UP000663844">
    <property type="component" value="Unassembled WGS sequence"/>
</dbReference>
<dbReference type="EMBL" id="CAJOAZ010000288">
    <property type="protein sequence ID" value="CAF3604342.1"/>
    <property type="molecule type" value="Genomic_DNA"/>
</dbReference>
<dbReference type="AlphaFoldDB" id="A0A818LTK4"/>
<evidence type="ECO:0000313" key="9">
    <source>
        <dbReference type="EMBL" id="CAF3574144.1"/>
    </source>
</evidence>
<gene>
    <name evidence="3" type="ORF">BJG266_LOCUS4153</name>
    <name evidence="6" type="ORF">IZO911_LOCUS9179</name>
    <name evidence="4" type="ORF">JYZ213_LOCUS6857</name>
    <name evidence="11" type="ORF">KXQ929_LOCUS5615</name>
    <name evidence="9" type="ORF">OKA104_LOCUS5257</name>
    <name evidence="10" type="ORF">OXD698_LOCUS6586</name>
    <name evidence="7" type="ORF">QVE165_LOCUS10571</name>
    <name evidence="8" type="ORF">QVE165_LOCUS11355</name>
    <name evidence="5" type="ORF">VCS650_LOCUS5843</name>
</gene>
<evidence type="ECO:0000313" key="11">
    <source>
        <dbReference type="EMBL" id="CAF3610543.1"/>
    </source>
</evidence>
<evidence type="ECO:0000313" key="3">
    <source>
        <dbReference type="EMBL" id="CAF0781495.1"/>
    </source>
</evidence>
<evidence type="ECO:0000313" key="10">
    <source>
        <dbReference type="EMBL" id="CAF3604342.1"/>
    </source>
</evidence>
<evidence type="ECO:0000313" key="5">
    <source>
        <dbReference type="EMBL" id="CAF0835528.1"/>
    </source>
</evidence>
<dbReference type="Gene3D" id="1.10.472.80">
    <property type="entry name" value="Ypt/Rab-GAP domain of gyp1p, domain 3"/>
    <property type="match status" value="1"/>
</dbReference>
<evidence type="ECO:0000313" key="4">
    <source>
        <dbReference type="EMBL" id="CAF0831455.1"/>
    </source>
</evidence>
<proteinExistence type="predicted"/>
<feature type="domain" description="Rab-GAP TBC" evidence="2">
    <location>
        <begin position="42"/>
        <end position="286"/>
    </location>
</feature>
<keyword evidence="12" id="KW-1185">Reference proteome</keyword>
<protein>
    <recommendedName>
        <fullName evidence="2">Rab-GAP TBC domain-containing protein</fullName>
    </recommendedName>
</protein>
<dbReference type="PROSITE" id="PS50086">
    <property type="entry name" value="TBC_RABGAP"/>
    <property type="match status" value="1"/>
</dbReference>
<evidence type="ECO:0000313" key="7">
    <source>
        <dbReference type="EMBL" id="CAF0921595.1"/>
    </source>
</evidence>
<dbReference type="Proteomes" id="UP000663845">
    <property type="component" value="Unassembled WGS sequence"/>
</dbReference>
<dbReference type="EMBL" id="CAJNOI010000010">
    <property type="protein sequence ID" value="CAF0781495.1"/>
    <property type="molecule type" value="Genomic_DNA"/>
</dbReference>
<dbReference type="PANTHER" id="PTHR22957:SF466">
    <property type="entry name" value="SI:DKEY-238D18.4"/>
    <property type="match status" value="1"/>
</dbReference>
<dbReference type="Pfam" id="PF00566">
    <property type="entry name" value="RabGAP-TBC"/>
    <property type="match status" value="1"/>
</dbReference>
<dbReference type="InterPro" id="IPR035969">
    <property type="entry name" value="Rab-GAP_TBC_sf"/>
</dbReference>
<dbReference type="PANTHER" id="PTHR22957">
    <property type="entry name" value="TBC1 DOMAIN FAMILY MEMBER GTPASE-ACTIVATING PROTEIN"/>
    <property type="match status" value="1"/>
</dbReference>
<dbReference type="SUPFAM" id="SSF47923">
    <property type="entry name" value="Ypt/Rab-GAP domain of gyp1p"/>
    <property type="match status" value="2"/>
</dbReference>
<dbReference type="EMBL" id="CAJOBB010000208">
    <property type="protein sequence ID" value="CAF3610543.1"/>
    <property type="molecule type" value="Genomic_DNA"/>
</dbReference>
<dbReference type="SMART" id="SM00164">
    <property type="entry name" value="TBC"/>
    <property type="match status" value="1"/>
</dbReference>
<dbReference type="Gene3D" id="1.10.8.270">
    <property type="entry name" value="putative rabgap domain of human tbc1 domain family member 14 like domains"/>
    <property type="match status" value="1"/>
</dbReference>
<dbReference type="Proteomes" id="UP000663891">
    <property type="component" value="Unassembled WGS sequence"/>
</dbReference>
<dbReference type="EMBL" id="CAJOAY010000181">
    <property type="protein sequence ID" value="CAF3574144.1"/>
    <property type="molecule type" value="Genomic_DNA"/>
</dbReference>
<evidence type="ECO:0000313" key="6">
    <source>
        <dbReference type="EMBL" id="CAF0843248.1"/>
    </source>
</evidence>